<sequence>MGNCGSSRKRNIQPPPHIQPQQIHPPGVIVIPQIPQYQPPNFTSPYVTAAPLMTTYPTQPPPILMGSPIEYTPQEQYPPVEPIYDEVHYPSHPSSVIMDDFDYNKEYIVEEHPNLVDAYIPNLYLMVKKKL</sequence>
<accession>A0ACA9NU32</accession>
<protein>
    <submittedName>
        <fullName evidence="1">2167_t:CDS:1</fullName>
    </submittedName>
</protein>
<dbReference type="EMBL" id="CAJVPW010016668">
    <property type="protein sequence ID" value="CAG8671768.1"/>
    <property type="molecule type" value="Genomic_DNA"/>
</dbReference>
<proteinExistence type="predicted"/>
<keyword evidence="2" id="KW-1185">Reference proteome</keyword>
<evidence type="ECO:0000313" key="2">
    <source>
        <dbReference type="Proteomes" id="UP000789366"/>
    </source>
</evidence>
<name>A0ACA9NU32_9GLOM</name>
<gene>
    <name evidence="1" type="ORF">SPELUC_LOCUS9699</name>
</gene>
<comment type="caution">
    <text evidence="1">The sequence shown here is derived from an EMBL/GenBank/DDBJ whole genome shotgun (WGS) entry which is preliminary data.</text>
</comment>
<evidence type="ECO:0000313" key="1">
    <source>
        <dbReference type="EMBL" id="CAG8671768.1"/>
    </source>
</evidence>
<reference evidence="1" key="1">
    <citation type="submission" date="2021-06" db="EMBL/GenBank/DDBJ databases">
        <authorList>
            <person name="Kallberg Y."/>
            <person name="Tangrot J."/>
            <person name="Rosling A."/>
        </authorList>
    </citation>
    <scope>NUCLEOTIDE SEQUENCE</scope>
    <source>
        <strain evidence="1">28 12/20/2015</strain>
    </source>
</reference>
<organism evidence="1 2">
    <name type="scientific">Cetraspora pellucida</name>
    <dbReference type="NCBI Taxonomy" id="1433469"/>
    <lineage>
        <taxon>Eukaryota</taxon>
        <taxon>Fungi</taxon>
        <taxon>Fungi incertae sedis</taxon>
        <taxon>Mucoromycota</taxon>
        <taxon>Glomeromycotina</taxon>
        <taxon>Glomeromycetes</taxon>
        <taxon>Diversisporales</taxon>
        <taxon>Gigasporaceae</taxon>
        <taxon>Cetraspora</taxon>
    </lineage>
</organism>
<dbReference type="Proteomes" id="UP000789366">
    <property type="component" value="Unassembled WGS sequence"/>
</dbReference>